<proteinExistence type="inferred from homology"/>
<keyword evidence="4 12" id="KW-0138">CF(0)</keyword>
<keyword evidence="3 12" id="KW-0813">Transport</keyword>
<evidence type="ECO:0000256" key="9">
    <source>
        <dbReference type="ARBA" id="ARBA00023128"/>
    </source>
</evidence>
<feature type="region of interest" description="Disordered" evidence="13">
    <location>
        <begin position="35"/>
        <end position="55"/>
    </location>
</feature>
<evidence type="ECO:0000256" key="6">
    <source>
        <dbReference type="ARBA" id="ARBA00022781"/>
    </source>
</evidence>
<protein>
    <recommendedName>
        <fullName evidence="12">ATP synthase complex subunit 8</fullName>
    </recommendedName>
</protein>
<reference evidence="14" key="1">
    <citation type="submission" date="2010-12" db="EMBL/GenBank/DDBJ databases">
        <title>Phylogeography of burrowing parrots.</title>
        <authorList>
            <person name="Moodley Y."/>
            <person name="Masello J."/>
        </authorList>
    </citation>
    <scope>NUCLEOTIDE SEQUENCE</scope>
</reference>
<keyword evidence="8 12" id="KW-0406">Ion transport</keyword>
<geneLocation type="mitochondrion" evidence="14"/>
<keyword evidence="7" id="KW-1133">Transmembrane helix</keyword>
<comment type="similarity">
    <text evidence="2 12">Belongs to the ATPase protein 8 family.</text>
</comment>
<sequence>MPQLNPSPWLSLKIMSGLTLSLIFQPKKLFFTSTNPPFNKKPPVPKNPPWTWPWS</sequence>
<evidence type="ECO:0000256" key="2">
    <source>
        <dbReference type="ARBA" id="ARBA00008892"/>
    </source>
</evidence>
<dbReference type="Pfam" id="PF00895">
    <property type="entry name" value="ATP-synt_8"/>
    <property type="match status" value="1"/>
</dbReference>
<dbReference type="GO" id="GO:0015078">
    <property type="term" value="F:proton transmembrane transporter activity"/>
    <property type="evidence" value="ECO:0007669"/>
    <property type="project" value="InterPro"/>
</dbReference>
<evidence type="ECO:0000256" key="11">
    <source>
        <dbReference type="ARBA" id="ARBA00023310"/>
    </source>
</evidence>
<keyword evidence="5 12" id="KW-0812">Transmembrane</keyword>
<evidence type="ECO:0000256" key="3">
    <source>
        <dbReference type="ARBA" id="ARBA00022448"/>
    </source>
</evidence>
<keyword evidence="10" id="KW-0472">Membrane</keyword>
<evidence type="ECO:0000256" key="10">
    <source>
        <dbReference type="ARBA" id="ARBA00023136"/>
    </source>
</evidence>
<dbReference type="GO" id="GO:0015986">
    <property type="term" value="P:proton motive force-driven ATP synthesis"/>
    <property type="evidence" value="ECO:0007669"/>
    <property type="project" value="InterPro"/>
</dbReference>
<evidence type="ECO:0000313" key="14">
    <source>
        <dbReference type="EMBL" id="AEM45457.1"/>
    </source>
</evidence>
<evidence type="ECO:0000256" key="8">
    <source>
        <dbReference type="ARBA" id="ARBA00023065"/>
    </source>
</evidence>
<name>G3EAN8_9PSIT</name>
<dbReference type="GO" id="GO:0031966">
    <property type="term" value="C:mitochondrial membrane"/>
    <property type="evidence" value="ECO:0007669"/>
    <property type="project" value="UniProtKB-SubCell"/>
</dbReference>
<keyword evidence="9 12" id="KW-0496">Mitochondrion</keyword>
<evidence type="ECO:0000256" key="13">
    <source>
        <dbReference type="SAM" id="MobiDB-lite"/>
    </source>
</evidence>
<dbReference type="InterPro" id="IPR001421">
    <property type="entry name" value="ATP8_metazoa"/>
</dbReference>
<dbReference type="AlphaFoldDB" id="G3EAN8"/>
<evidence type="ECO:0000256" key="5">
    <source>
        <dbReference type="ARBA" id="ARBA00022692"/>
    </source>
</evidence>
<evidence type="ECO:0000256" key="7">
    <source>
        <dbReference type="ARBA" id="ARBA00022989"/>
    </source>
</evidence>
<evidence type="ECO:0000256" key="1">
    <source>
        <dbReference type="ARBA" id="ARBA00004304"/>
    </source>
</evidence>
<accession>G3EAN8</accession>
<keyword evidence="11" id="KW-0066">ATP synthesis</keyword>
<dbReference type="EMBL" id="HQ670988">
    <property type="protein sequence ID" value="AEM45457.1"/>
    <property type="molecule type" value="Genomic_DNA"/>
</dbReference>
<feature type="compositionally biased region" description="Pro residues" evidence="13">
    <location>
        <begin position="39"/>
        <end position="55"/>
    </location>
</feature>
<evidence type="ECO:0000256" key="4">
    <source>
        <dbReference type="ARBA" id="ARBA00022547"/>
    </source>
</evidence>
<dbReference type="GO" id="GO:0045259">
    <property type="term" value="C:proton-transporting ATP synthase complex"/>
    <property type="evidence" value="ECO:0007669"/>
    <property type="project" value="UniProtKB-KW"/>
</dbReference>
<comment type="subcellular location">
    <subcellularLocation>
        <location evidence="1 12">Mitochondrion membrane</location>
        <topology evidence="1 12">Single-pass membrane protein</topology>
    </subcellularLocation>
</comment>
<organism evidence="14">
    <name type="scientific">Cyanoliseus patagonus andinus</name>
    <dbReference type="NCBI Taxonomy" id="657410"/>
    <lineage>
        <taxon>Eukaryota</taxon>
        <taxon>Metazoa</taxon>
        <taxon>Chordata</taxon>
        <taxon>Craniata</taxon>
        <taxon>Vertebrata</taxon>
        <taxon>Euteleostomi</taxon>
        <taxon>Archelosauria</taxon>
        <taxon>Archosauria</taxon>
        <taxon>Dinosauria</taxon>
        <taxon>Saurischia</taxon>
        <taxon>Theropoda</taxon>
        <taxon>Coelurosauria</taxon>
        <taxon>Aves</taxon>
        <taxon>Neognathae</taxon>
        <taxon>Neoaves</taxon>
        <taxon>Telluraves</taxon>
        <taxon>Australaves</taxon>
        <taxon>Psittaciformes</taxon>
        <taxon>Psittacidae</taxon>
        <taxon>Cyanoliseus</taxon>
    </lineage>
</organism>
<evidence type="ECO:0000256" key="12">
    <source>
        <dbReference type="RuleBase" id="RU003661"/>
    </source>
</evidence>
<gene>
    <name evidence="14" type="primary">ATP8</name>
</gene>
<keyword evidence="6 12" id="KW-0375">Hydrogen ion transport</keyword>